<organism evidence="3 4">
    <name type="scientific">Candidatus Rickettsiella isopodorum</name>
    <dbReference type="NCBI Taxonomy" id="1225476"/>
    <lineage>
        <taxon>Bacteria</taxon>
        <taxon>Pseudomonadati</taxon>
        <taxon>Pseudomonadota</taxon>
        <taxon>Gammaproteobacteria</taxon>
        <taxon>Legionellales</taxon>
        <taxon>Coxiellaceae</taxon>
        <taxon>Rickettsiella</taxon>
    </lineage>
</organism>
<protein>
    <recommendedName>
        <fullName evidence="2">Peptide deformylase</fullName>
        <shortName evidence="2">PDF</shortName>
        <ecNumber evidence="2">3.5.1.88</ecNumber>
    </recommendedName>
    <alternativeName>
        <fullName evidence="2">Polypeptide deformylase</fullName>
    </alternativeName>
</protein>
<comment type="catalytic activity">
    <reaction evidence="2">
        <text>N-terminal N-formyl-L-methionyl-[peptide] + H2O = N-terminal L-methionyl-[peptide] + formate</text>
        <dbReference type="Rhea" id="RHEA:24420"/>
        <dbReference type="Rhea" id="RHEA-COMP:10639"/>
        <dbReference type="Rhea" id="RHEA-COMP:10640"/>
        <dbReference type="ChEBI" id="CHEBI:15377"/>
        <dbReference type="ChEBI" id="CHEBI:15740"/>
        <dbReference type="ChEBI" id="CHEBI:49298"/>
        <dbReference type="ChEBI" id="CHEBI:64731"/>
        <dbReference type="EC" id="3.5.1.88"/>
    </reaction>
</comment>
<dbReference type="CDD" id="cd00487">
    <property type="entry name" value="Pep_deformylase"/>
    <property type="match status" value="1"/>
</dbReference>
<feature type="binding site" evidence="2">
    <location>
        <position position="137"/>
    </location>
    <ligand>
        <name>Fe cation</name>
        <dbReference type="ChEBI" id="CHEBI:24875"/>
    </ligand>
</feature>
<feature type="active site" evidence="2">
    <location>
        <position position="134"/>
    </location>
</feature>
<dbReference type="GO" id="GO:0046872">
    <property type="term" value="F:metal ion binding"/>
    <property type="evidence" value="ECO:0007669"/>
    <property type="project" value="UniProtKB-KW"/>
</dbReference>
<keyword evidence="4" id="KW-1185">Reference proteome</keyword>
<dbReference type="EMBL" id="LUKY01000033">
    <property type="protein sequence ID" value="OIZ94348.1"/>
    <property type="molecule type" value="Genomic_DNA"/>
</dbReference>
<evidence type="ECO:0000313" key="4">
    <source>
        <dbReference type="Proteomes" id="UP000183924"/>
    </source>
</evidence>
<accession>A0A1J8P3N1</accession>
<dbReference type="Pfam" id="PF01327">
    <property type="entry name" value="Pep_deformylase"/>
    <property type="match status" value="1"/>
</dbReference>
<name>A0A1J8P3N1_9COXI</name>
<keyword evidence="2" id="KW-0648">Protein biosynthesis</keyword>
<dbReference type="PIRSF" id="PIRSF004749">
    <property type="entry name" value="Pep_def"/>
    <property type="match status" value="1"/>
</dbReference>
<dbReference type="AlphaFoldDB" id="A0A1J8P3N1"/>
<sequence>MAIYPIIQLPDVRLRAPTAPITVFDKALQQLIDDMFETMYVAKGIGLAAPQIAISKKLAVIDVSNSKSKTWCLINPVIVERKGEALMEEGCLSVPGIYDKTPRALWVKLQALDRHGKPYEIEAEDLLAHCIQHEIDHLNGTLFLDHLSPLKRQLARKKLDKIKKRGKP</sequence>
<keyword evidence="2" id="KW-0479">Metal-binding</keyword>
<feature type="binding site" evidence="2">
    <location>
        <position position="133"/>
    </location>
    <ligand>
        <name>Fe cation</name>
        <dbReference type="ChEBI" id="CHEBI:24875"/>
    </ligand>
</feature>
<dbReference type="STRING" id="1225476.A1D18_05775"/>
<dbReference type="NCBIfam" id="TIGR00079">
    <property type="entry name" value="pept_deformyl"/>
    <property type="match status" value="1"/>
</dbReference>
<dbReference type="InterPro" id="IPR023635">
    <property type="entry name" value="Peptide_deformylase"/>
</dbReference>
<proteinExistence type="inferred from homology"/>
<dbReference type="HAMAP" id="MF_00163">
    <property type="entry name" value="Pep_deformylase"/>
    <property type="match status" value="1"/>
</dbReference>
<dbReference type="PRINTS" id="PR01576">
    <property type="entry name" value="PDEFORMYLASE"/>
</dbReference>
<dbReference type="NCBIfam" id="NF001159">
    <property type="entry name" value="PRK00150.1-3"/>
    <property type="match status" value="1"/>
</dbReference>
<evidence type="ECO:0000256" key="2">
    <source>
        <dbReference type="HAMAP-Rule" id="MF_00163"/>
    </source>
</evidence>
<dbReference type="RefSeq" id="WP_071662839.1">
    <property type="nucleotide sequence ID" value="NZ_LUKY01000033.1"/>
</dbReference>
<dbReference type="SUPFAM" id="SSF56420">
    <property type="entry name" value="Peptide deformylase"/>
    <property type="match status" value="1"/>
</dbReference>
<evidence type="ECO:0000313" key="3">
    <source>
        <dbReference type="EMBL" id="OIZ94348.1"/>
    </source>
</evidence>
<dbReference type="OrthoDB" id="9804313at2"/>
<reference evidence="3 4" key="1">
    <citation type="submission" date="2016-03" db="EMBL/GenBank/DDBJ databases">
        <title>Comparative genomics of Rickettsiella.</title>
        <authorList>
            <person name="Chandler C."/>
            <person name="Wang Y."/>
        </authorList>
    </citation>
    <scope>NUCLEOTIDE SEQUENCE [LARGE SCALE GENOMIC DNA]</scope>
    <source>
        <strain evidence="3 4">RCFS May 2013</strain>
    </source>
</reference>
<gene>
    <name evidence="2" type="primary">def</name>
    <name evidence="3" type="ORF">A1D18_05775</name>
</gene>
<keyword evidence="2" id="KW-0408">Iron</keyword>
<dbReference type="PANTHER" id="PTHR10458">
    <property type="entry name" value="PEPTIDE DEFORMYLASE"/>
    <property type="match status" value="1"/>
</dbReference>
<comment type="function">
    <text evidence="2">Removes the formyl group from the N-terminal Met of newly synthesized proteins. Requires at least a dipeptide for an efficient rate of reaction. N-terminal L-methionine is a prerequisite for activity but the enzyme has broad specificity at other positions.</text>
</comment>
<dbReference type="Proteomes" id="UP000183924">
    <property type="component" value="Unassembled WGS sequence"/>
</dbReference>
<dbReference type="GO" id="GO:0042586">
    <property type="term" value="F:peptide deformylase activity"/>
    <property type="evidence" value="ECO:0007669"/>
    <property type="project" value="UniProtKB-UniRule"/>
</dbReference>
<keyword evidence="2" id="KW-0378">Hydrolase</keyword>
<comment type="similarity">
    <text evidence="1 2">Belongs to the polypeptide deformylase family.</text>
</comment>
<dbReference type="Gene3D" id="3.90.45.10">
    <property type="entry name" value="Peptide deformylase"/>
    <property type="match status" value="1"/>
</dbReference>
<dbReference type="GO" id="GO:0006412">
    <property type="term" value="P:translation"/>
    <property type="evidence" value="ECO:0007669"/>
    <property type="project" value="UniProtKB-UniRule"/>
</dbReference>
<feature type="binding site" evidence="2">
    <location>
        <position position="91"/>
    </location>
    <ligand>
        <name>Fe cation</name>
        <dbReference type="ChEBI" id="CHEBI:24875"/>
    </ligand>
</feature>
<evidence type="ECO:0000256" key="1">
    <source>
        <dbReference type="ARBA" id="ARBA00010759"/>
    </source>
</evidence>
<dbReference type="PANTHER" id="PTHR10458:SF22">
    <property type="entry name" value="PEPTIDE DEFORMYLASE"/>
    <property type="match status" value="1"/>
</dbReference>
<dbReference type="InterPro" id="IPR036821">
    <property type="entry name" value="Peptide_deformylase_sf"/>
</dbReference>
<comment type="caution">
    <text evidence="3">The sequence shown here is derived from an EMBL/GenBank/DDBJ whole genome shotgun (WGS) entry which is preliminary data.</text>
</comment>
<comment type="cofactor">
    <cofactor evidence="2">
        <name>Fe(2+)</name>
        <dbReference type="ChEBI" id="CHEBI:29033"/>
    </cofactor>
    <text evidence="2">Binds 1 Fe(2+) ion.</text>
</comment>
<dbReference type="EC" id="3.5.1.88" evidence="2"/>